<dbReference type="EMBL" id="QFFM01000024">
    <property type="protein sequence ID" value="PWG63643.1"/>
    <property type="molecule type" value="Genomic_DNA"/>
</dbReference>
<gene>
    <name evidence="3" type="ORF">DF196_10420</name>
</gene>
<dbReference type="PANTHER" id="PTHR31151">
    <property type="entry name" value="PROLINE-TRNA LIGASE (DUF1680)"/>
    <property type="match status" value="1"/>
</dbReference>
<dbReference type="Proteomes" id="UP000245876">
    <property type="component" value="Unassembled WGS sequence"/>
</dbReference>
<organism evidence="3 4">
    <name type="scientific">Bifidobacterium callitrichidarum</name>
    <dbReference type="NCBI Taxonomy" id="2052941"/>
    <lineage>
        <taxon>Bacteria</taxon>
        <taxon>Bacillati</taxon>
        <taxon>Actinomycetota</taxon>
        <taxon>Actinomycetes</taxon>
        <taxon>Bifidobacteriales</taxon>
        <taxon>Bifidobacteriaceae</taxon>
        <taxon>Bifidobacterium</taxon>
    </lineage>
</organism>
<feature type="domain" description="Non-reducing end beta-L-arabinofuranosidase-like GH127 catalytic" evidence="1">
    <location>
        <begin position="29"/>
        <end position="420"/>
    </location>
</feature>
<dbReference type="PROSITE" id="PS50896">
    <property type="entry name" value="LISH"/>
    <property type="match status" value="1"/>
</dbReference>
<dbReference type="InterPro" id="IPR008928">
    <property type="entry name" value="6-hairpin_glycosidase_sf"/>
</dbReference>
<dbReference type="AlphaFoldDB" id="A0A2U2N3J8"/>
<evidence type="ECO:0000259" key="2">
    <source>
        <dbReference type="Pfam" id="PF20736"/>
    </source>
</evidence>
<dbReference type="InterPro" id="IPR006594">
    <property type="entry name" value="LisH"/>
</dbReference>
<reference evidence="3 4" key="1">
    <citation type="journal article" date="2018" name="Int. J. Syst. Evol. Microbiol.">
        <title>Bifidobacterium callitrichidarum sp. nov. from the faeces of the emperor tamarin (Saguinus imperator).</title>
        <authorList>
            <person name="Modesto M."/>
            <person name="Michelini S."/>
            <person name="Sansosti M.C."/>
            <person name="De Filippo C."/>
            <person name="Cavalieri D."/>
            <person name="Qvirist L."/>
            <person name="Andlid T."/>
            <person name="Spiezio C."/>
            <person name="Sandri C."/>
            <person name="Pascarelli S."/>
            <person name="Sgorbati B."/>
            <person name="Mattarelli P."/>
        </authorList>
    </citation>
    <scope>NUCLEOTIDE SEQUENCE [LARGE SCALE GENOMIC DNA]</scope>
    <source>
        <strain evidence="3 4">TRI 5</strain>
    </source>
</reference>
<dbReference type="GO" id="GO:0005975">
    <property type="term" value="P:carbohydrate metabolic process"/>
    <property type="evidence" value="ECO:0007669"/>
    <property type="project" value="InterPro"/>
</dbReference>
<dbReference type="SUPFAM" id="SSF48208">
    <property type="entry name" value="Six-hairpin glycosidases"/>
    <property type="match status" value="1"/>
</dbReference>
<dbReference type="PANTHER" id="PTHR31151:SF0">
    <property type="entry name" value="PROLINE-TRNA LIGASE (DUF1680)"/>
    <property type="match status" value="1"/>
</dbReference>
<proteinExistence type="predicted"/>
<dbReference type="InterPro" id="IPR012878">
    <property type="entry name" value="Beta-AFase-like_GH127_cat"/>
</dbReference>
<evidence type="ECO:0000313" key="3">
    <source>
        <dbReference type="EMBL" id="PWG63643.1"/>
    </source>
</evidence>
<accession>A0A2U2N3J8</accession>
<sequence length="635" mass="71637">MNHQTMLNTLHVRVVIMTADRYQSFALGQVELTGGEWLRRQRLVRDYLLSFNLDRLMHTFRRNAGLPSGAQPLGGWESEDGGIRGHFVGHFLSAAAKYHAGDDSDGQMMHIVDRIVENLSECARPDGYLSAFPDSQLDVLETKEFHGAWAPYYTLHKIMQGLVDAYRLADNDKALELAIGMAHYIAHRFERLGRWNIDNILRPVRLNPLNEYGGIGDSLYSLYELTGDQSILKTAQLFDRDYFVGNLMHGIDVLEDLHANTHLPVLAAALHRYRITEDIRYRSAVEYGYVFLLGRTFANGSNSSRAEHYTKRYGVSDRAEHWGTYGDLSRSLTGGECESCCAHNTERVVRELFELDGDPAKLAHVERLKFNAVLACLNPDNGLSAYHQPLGAGVRRLYSTAYDSFWCCTGTGIEAAASLQQGIWYRSLASEEMIEILLGMFIPSRLHWVDCRLDLELHANYPYDDHATVIVHQAGTNRLRLLLRSDRVQRVRFDTVPGMRDRVTVHDMGEFVAVEGVFHDGDVFDLDLGLDIAAEPLPGNDNRVAVLYGGIVLAAEGSDANVSQACRNAEGLRSLLVRENDSELRFTLHRNGDRRPLRLKPIYEVKQETYSVYLNADETHELVPEPWIPVTAGEN</sequence>
<evidence type="ECO:0000313" key="4">
    <source>
        <dbReference type="Proteomes" id="UP000245876"/>
    </source>
</evidence>
<dbReference type="Pfam" id="PF07944">
    <property type="entry name" value="Beta-AFase-like_GH127_cat"/>
    <property type="match status" value="1"/>
</dbReference>
<keyword evidence="4" id="KW-1185">Reference proteome</keyword>
<protein>
    <submittedName>
        <fullName evidence="3">Uncharacterized protein</fullName>
    </submittedName>
</protein>
<name>A0A2U2N3J8_9BIFI</name>
<comment type="caution">
    <text evidence="3">The sequence shown here is derived from an EMBL/GenBank/DDBJ whole genome shotgun (WGS) entry which is preliminary data.</text>
</comment>
<dbReference type="Pfam" id="PF20736">
    <property type="entry name" value="Glyco_hydro127M"/>
    <property type="match status" value="1"/>
</dbReference>
<dbReference type="InterPro" id="IPR049046">
    <property type="entry name" value="Beta-AFase-like_GH127_middle"/>
</dbReference>
<feature type="domain" description="Non-reducing end beta-L-arabinofuranosidase-like GH127 middle" evidence="2">
    <location>
        <begin position="436"/>
        <end position="528"/>
    </location>
</feature>
<evidence type="ECO:0000259" key="1">
    <source>
        <dbReference type="Pfam" id="PF07944"/>
    </source>
</evidence>